<organism evidence="1 2">
    <name type="scientific">Hordeum vulgare subsp. vulgare</name>
    <name type="common">Domesticated barley</name>
    <dbReference type="NCBI Taxonomy" id="112509"/>
    <lineage>
        <taxon>Eukaryota</taxon>
        <taxon>Viridiplantae</taxon>
        <taxon>Streptophyta</taxon>
        <taxon>Embryophyta</taxon>
        <taxon>Tracheophyta</taxon>
        <taxon>Spermatophyta</taxon>
        <taxon>Magnoliopsida</taxon>
        <taxon>Liliopsida</taxon>
        <taxon>Poales</taxon>
        <taxon>Poaceae</taxon>
        <taxon>BOP clade</taxon>
        <taxon>Pooideae</taxon>
        <taxon>Triticodae</taxon>
        <taxon>Triticeae</taxon>
        <taxon>Hordeinae</taxon>
        <taxon>Hordeum</taxon>
    </lineage>
</organism>
<dbReference type="EnsemblPlants" id="HORVU.MOREX.r3.6HG0591670.1">
    <property type="protein sequence ID" value="HORVU.MOREX.r3.6HG0591670.1.CDS1"/>
    <property type="gene ID" value="HORVU.MOREX.r3.6HG0591670"/>
</dbReference>
<protein>
    <submittedName>
        <fullName evidence="1">Uncharacterized protein</fullName>
    </submittedName>
</protein>
<proteinExistence type="predicted"/>
<dbReference type="AlphaFoldDB" id="A0A8I6Z1Q8"/>
<name>A0A8I6Z1Q8_HORVV</name>
<reference evidence="2" key="1">
    <citation type="journal article" date="2012" name="Nature">
        <title>A physical, genetic and functional sequence assembly of the barley genome.</title>
        <authorList>
            <consortium name="The International Barley Genome Sequencing Consortium"/>
            <person name="Mayer K.F."/>
            <person name="Waugh R."/>
            <person name="Brown J.W."/>
            <person name="Schulman A."/>
            <person name="Langridge P."/>
            <person name="Platzer M."/>
            <person name="Fincher G.B."/>
            <person name="Muehlbauer G.J."/>
            <person name="Sato K."/>
            <person name="Close T.J."/>
            <person name="Wise R.P."/>
            <person name="Stein N."/>
        </authorList>
    </citation>
    <scope>NUCLEOTIDE SEQUENCE [LARGE SCALE GENOMIC DNA]</scope>
    <source>
        <strain evidence="2">cv. Morex</strain>
    </source>
</reference>
<dbReference type="Gramene" id="HORVU.MOREX.r2.6HG0490440.1">
    <property type="protein sequence ID" value="HORVU.MOREX.r2.6HG0490440.1.CDS.1"/>
    <property type="gene ID" value="HORVU.MOREX.r2.6HG0490440"/>
</dbReference>
<dbReference type="Gramene" id="HORVU.MOREX.r3.6HG0591670.1">
    <property type="protein sequence ID" value="HORVU.MOREX.r3.6HG0591670.1.CDS1"/>
    <property type="gene ID" value="HORVU.MOREX.r3.6HG0591670"/>
</dbReference>
<dbReference type="PANTHER" id="PTHR33170:SF22">
    <property type="entry name" value="OS10G0417100 PROTEIN"/>
    <property type="match status" value="1"/>
</dbReference>
<dbReference type="PANTHER" id="PTHR33170">
    <property type="entry name" value="DUF4283 DOMAIN-CONTAINING PROTEIN-RELATED"/>
    <property type="match status" value="1"/>
</dbReference>
<accession>A0A8I6Z1Q8</accession>
<dbReference type="Proteomes" id="UP000011116">
    <property type="component" value="Chromosome 6H"/>
</dbReference>
<reference evidence="1" key="3">
    <citation type="submission" date="2022-01" db="UniProtKB">
        <authorList>
            <consortium name="EnsemblPlants"/>
        </authorList>
    </citation>
    <scope>IDENTIFICATION</scope>
    <source>
        <strain evidence="1">subsp. vulgare</strain>
    </source>
</reference>
<evidence type="ECO:0000313" key="1">
    <source>
        <dbReference type="EnsemblPlants" id="HORVU.MOREX.r3.6HG0591670.1.CDS1"/>
    </source>
</evidence>
<reference evidence="1" key="2">
    <citation type="submission" date="2020-10" db="EMBL/GenBank/DDBJ databases">
        <authorList>
            <person name="Scholz U."/>
            <person name="Mascher M."/>
            <person name="Fiebig A."/>
        </authorList>
    </citation>
    <scope>NUCLEOTIDE SEQUENCE [LARGE SCALE GENOMIC DNA]</scope>
    <source>
        <strain evidence="1">cv. Morex</strain>
    </source>
</reference>
<sequence length="104" mass="11939">MPVMCAFQAKGQGFFYIPDFNVERQSRDRNHNIIVTISEGSALTKAIEAELSVYVGQGWRCSAKLFSPERFVMRMPNPREIERALFVEHVKLKKCGVSVKFSPW</sequence>
<evidence type="ECO:0000313" key="2">
    <source>
        <dbReference type="Proteomes" id="UP000011116"/>
    </source>
</evidence>
<keyword evidence="2" id="KW-1185">Reference proteome</keyword>